<feature type="coiled-coil region" evidence="1">
    <location>
        <begin position="52"/>
        <end position="86"/>
    </location>
</feature>
<evidence type="ECO:0000313" key="4">
    <source>
        <dbReference type="Proteomes" id="UP000219331"/>
    </source>
</evidence>
<keyword evidence="4" id="KW-1185">Reference proteome</keyword>
<feature type="region of interest" description="Disordered" evidence="2">
    <location>
        <begin position="344"/>
        <end position="400"/>
    </location>
</feature>
<sequence>MYVALGFCLAGLLSVALMPTVWRRAVRLTRAAVEATTPMTHADVRGEIAGLRAQHAVDYRKLEAGLERLQQQATENRIARDRAEAVADDLRAEFRAKDQALGDAMAREEDLRREIHDGGEALARAKARIRELERSVKRLMVAAEAAERGEGDETSPAADVATPALAVAALPDAGGDAAKAGEQPAAKPEEASEDPLGRASEFAKVTALEVEIASLKRKLKRAEERAVRSGETSEAPAEGAQASRSTGLSRQELRARDNRLFEAESRLIAAQAEITRLSVLAEGAQGDETLAGEAARLRTENERLRAELRGNEDFLALRSELAGLAASVAASLGTDEDLAPVLAASDAAPADGDRPSGSAVTQSLGARIRAVRERKSQAGDGAPTPPQAPERAARGKAGGG</sequence>
<organism evidence="3 4">
    <name type="scientific">Stappia indica</name>
    <dbReference type="NCBI Taxonomy" id="538381"/>
    <lineage>
        <taxon>Bacteria</taxon>
        <taxon>Pseudomonadati</taxon>
        <taxon>Pseudomonadota</taxon>
        <taxon>Alphaproteobacteria</taxon>
        <taxon>Hyphomicrobiales</taxon>
        <taxon>Stappiaceae</taxon>
        <taxon>Stappia</taxon>
    </lineage>
</organism>
<accession>A0A285TGC7</accession>
<feature type="region of interest" description="Disordered" evidence="2">
    <location>
        <begin position="225"/>
        <end position="252"/>
    </location>
</feature>
<keyword evidence="1" id="KW-0175">Coiled coil</keyword>
<evidence type="ECO:0000256" key="2">
    <source>
        <dbReference type="SAM" id="MobiDB-lite"/>
    </source>
</evidence>
<dbReference type="EMBL" id="OBML01000011">
    <property type="protein sequence ID" value="SOC21255.1"/>
    <property type="molecule type" value="Genomic_DNA"/>
</dbReference>
<protein>
    <submittedName>
        <fullName evidence="3">Uncharacterized protein</fullName>
    </submittedName>
</protein>
<evidence type="ECO:0000313" key="3">
    <source>
        <dbReference type="EMBL" id="SOC21255.1"/>
    </source>
</evidence>
<dbReference type="Proteomes" id="UP000219331">
    <property type="component" value="Unassembled WGS sequence"/>
</dbReference>
<proteinExistence type="predicted"/>
<evidence type="ECO:0000256" key="1">
    <source>
        <dbReference type="SAM" id="Coils"/>
    </source>
</evidence>
<dbReference type="STRING" id="538381.GCA_001696535_01820"/>
<reference evidence="3 4" key="1">
    <citation type="submission" date="2017-08" db="EMBL/GenBank/DDBJ databases">
        <authorList>
            <person name="de Groot N.N."/>
        </authorList>
    </citation>
    <scope>NUCLEOTIDE SEQUENCE [LARGE SCALE GENOMIC DNA]</scope>
    <source>
        <strain evidence="3 4">USBA 352</strain>
    </source>
</reference>
<dbReference type="AlphaFoldDB" id="A0A285TGC7"/>
<gene>
    <name evidence="3" type="ORF">SAMN05421512_11124</name>
</gene>
<feature type="region of interest" description="Disordered" evidence="2">
    <location>
        <begin position="174"/>
        <end position="198"/>
    </location>
</feature>
<feature type="coiled-coil region" evidence="1">
    <location>
        <begin position="122"/>
        <end position="149"/>
    </location>
</feature>
<name>A0A285TGC7_9HYPH</name>